<dbReference type="Proteomes" id="UP000707451">
    <property type="component" value="Unassembled WGS sequence"/>
</dbReference>
<dbReference type="EMBL" id="JAHRHY010000004">
    <property type="protein sequence ID" value="KAG9069654.1"/>
    <property type="molecule type" value="Genomic_DNA"/>
</dbReference>
<sequence length="148" mass="16746">MASWSHFMMMRGENNRFAKLPHINFHAFSDLNSPIMMKNSDQPRTFATVLVMTQGKTLRSGGVTYGVSIRNVDVTNCFAGARSDMRAFIQEIKSTMDSNFQLLEKTISAKIGNAMEQQSNSLKDSLSITLNQHNLAFSRTTQRVYQEK</sequence>
<proteinExistence type="predicted"/>
<dbReference type="GO" id="GO:0003677">
    <property type="term" value="F:DNA binding"/>
    <property type="evidence" value="ECO:0007669"/>
    <property type="project" value="InterPro"/>
</dbReference>
<reference evidence="2" key="1">
    <citation type="submission" date="2021-06" db="EMBL/GenBank/DDBJ databases">
        <title>Genome Sequence of Mortierella hyaline Strain SCG-10, a Cold-Adapted, Nitrate-Reducing Fungus Isolated from Soil in Minnesota, USA.</title>
        <authorList>
            <person name="Aldossari N."/>
        </authorList>
    </citation>
    <scope>NUCLEOTIDE SEQUENCE</scope>
    <source>
        <strain evidence="2">SCG-10</strain>
    </source>
</reference>
<gene>
    <name evidence="1" type="ORF">KI688_008971</name>
    <name evidence="2" type="ORF">KI688_008976</name>
</gene>
<dbReference type="AlphaFoldDB" id="A0A9P8BUR3"/>
<organism evidence="2 3">
    <name type="scientific">Linnemannia hyalina</name>
    <dbReference type="NCBI Taxonomy" id="64524"/>
    <lineage>
        <taxon>Eukaryota</taxon>
        <taxon>Fungi</taxon>
        <taxon>Fungi incertae sedis</taxon>
        <taxon>Mucoromycota</taxon>
        <taxon>Mortierellomycotina</taxon>
        <taxon>Mortierellomycetes</taxon>
        <taxon>Mortierellales</taxon>
        <taxon>Mortierellaceae</taxon>
        <taxon>Linnemannia</taxon>
    </lineage>
</organism>
<protein>
    <submittedName>
        <fullName evidence="2">Uncharacterized protein</fullName>
    </submittedName>
</protein>
<evidence type="ECO:0000313" key="3">
    <source>
        <dbReference type="Proteomes" id="UP000707451"/>
    </source>
</evidence>
<dbReference type="OrthoDB" id="2431397at2759"/>
<accession>A0A9P8BUR3</accession>
<comment type="caution">
    <text evidence="2">The sequence shown here is derived from an EMBL/GenBank/DDBJ whole genome shotgun (WGS) entry which is preliminary data.</text>
</comment>
<dbReference type="Gene3D" id="1.10.443.20">
    <property type="entry name" value="Centromere DNA-binding protein complex CBF3 subunit, domain 2"/>
    <property type="match status" value="1"/>
</dbReference>
<dbReference type="InterPro" id="IPR038279">
    <property type="entry name" value="Ndc10_dom2_sf"/>
</dbReference>
<name>A0A9P8BUR3_9FUNG</name>
<evidence type="ECO:0000313" key="2">
    <source>
        <dbReference type="EMBL" id="KAG9069654.1"/>
    </source>
</evidence>
<keyword evidence="3" id="KW-1185">Reference proteome</keyword>
<dbReference type="EMBL" id="JAHRHY010000004">
    <property type="protein sequence ID" value="KAG9069649.1"/>
    <property type="molecule type" value="Genomic_DNA"/>
</dbReference>
<evidence type="ECO:0000313" key="1">
    <source>
        <dbReference type="EMBL" id="KAG9069649.1"/>
    </source>
</evidence>